<dbReference type="RefSeq" id="WP_009785626.1">
    <property type="nucleotide sequence ID" value="NZ_LATL02000181.1"/>
</dbReference>
<organism evidence="1 2">
    <name type="scientific">Limnoraphis robusta CS-951</name>
    <dbReference type="NCBI Taxonomy" id="1637645"/>
    <lineage>
        <taxon>Bacteria</taxon>
        <taxon>Bacillati</taxon>
        <taxon>Cyanobacteriota</taxon>
        <taxon>Cyanophyceae</taxon>
        <taxon>Oscillatoriophycideae</taxon>
        <taxon>Oscillatoriales</taxon>
        <taxon>Sirenicapillariaceae</taxon>
        <taxon>Limnoraphis</taxon>
    </lineage>
</organism>
<dbReference type="OrthoDB" id="9797478at2"/>
<sequence length="100" mass="11329">MKTKSFNELRKRMTPERRAKNKARAQLALLYLNLAELQESLGVTPDDMGQDIDILSVLSDIENQEDHQISTLSRYIQALGGSLKIVANFPDKEVTLAHFE</sequence>
<dbReference type="EMBL" id="LATL02000181">
    <property type="protein sequence ID" value="KKD39312.1"/>
    <property type="molecule type" value="Genomic_DNA"/>
</dbReference>
<protein>
    <submittedName>
        <fullName evidence="1">Transcriptional regulator</fullName>
    </submittedName>
</protein>
<evidence type="ECO:0000313" key="1">
    <source>
        <dbReference type="EMBL" id="KKD39312.1"/>
    </source>
</evidence>
<proteinExistence type="predicted"/>
<reference evidence="1 2" key="1">
    <citation type="submission" date="2015-06" db="EMBL/GenBank/DDBJ databases">
        <title>Draft genome assembly of filamentous brackish cyanobacterium Limnoraphis robusta strain CS-951.</title>
        <authorList>
            <person name="Willis A."/>
            <person name="Parks M."/>
            <person name="Burford M.A."/>
        </authorList>
    </citation>
    <scope>NUCLEOTIDE SEQUENCE [LARGE SCALE GENOMIC DNA]</scope>
    <source>
        <strain evidence="1 2">CS-951</strain>
    </source>
</reference>
<accession>A0A0F5YKX2</accession>
<gene>
    <name evidence="1" type="ORF">WN50_04040</name>
</gene>
<dbReference type="Proteomes" id="UP000033607">
    <property type="component" value="Unassembled WGS sequence"/>
</dbReference>
<evidence type="ECO:0000313" key="2">
    <source>
        <dbReference type="Proteomes" id="UP000033607"/>
    </source>
</evidence>
<dbReference type="AlphaFoldDB" id="A0A0F5YKX2"/>
<comment type="caution">
    <text evidence="1">The sequence shown here is derived from an EMBL/GenBank/DDBJ whole genome shotgun (WGS) entry which is preliminary data.</text>
</comment>
<name>A0A0F5YKX2_9CYAN</name>